<sequence>MLSSLHLPFCGNGQVLEVAATGIQIRHLEDDFEETLPLDALGGGKYLLEPVDSDEEATGDVQELLRTGRLRVDATGAGLQLRWVKLGYAVDKVERKPGQDDIREGDVVIAVGGSLLTGLDEDTVEERFRSEFGNGVGIVIGCMSELMKHPVDRIVEHVSAELRRVA</sequence>
<dbReference type="OrthoDB" id="412996at2759"/>
<gene>
    <name evidence="1" type="ORF">AK812_SmicGene31019</name>
</gene>
<accession>A0A1Q9CXX6</accession>
<keyword evidence="2" id="KW-1185">Reference proteome</keyword>
<name>A0A1Q9CXX6_SYMMI</name>
<dbReference type="AlphaFoldDB" id="A0A1Q9CXX6"/>
<dbReference type="Proteomes" id="UP000186817">
    <property type="component" value="Unassembled WGS sequence"/>
</dbReference>
<evidence type="ECO:0000313" key="2">
    <source>
        <dbReference type="Proteomes" id="UP000186817"/>
    </source>
</evidence>
<organism evidence="1 2">
    <name type="scientific">Symbiodinium microadriaticum</name>
    <name type="common">Dinoflagellate</name>
    <name type="synonym">Zooxanthella microadriatica</name>
    <dbReference type="NCBI Taxonomy" id="2951"/>
    <lineage>
        <taxon>Eukaryota</taxon>
        <taxon>Sar</taxon>
        <taxon>Alveolata</taxon>
        <taxon>Dinophyceae</taxon>
        <taxon>Suessiales</taxon>
        <taxon>Symbiodiniaceae</taxon>
        <taxon>Symbiodinium</taxon>
    </lineage>
</organism>
<comment type="caution">
    <text evidence="1">The sequence shown here is derived from an EMBL/GenBank/DDBJ whole genome shotgun (WGS) entry which is preliminary data.</text>
</comment>
<evidence type="ECO:0000313" key="1">
    <source>
        <dbReference type="EMBL" id="OLP87739.1"/>
    </source>
</evidence>
<proteinExistence type="predicted"/>
<dbReference type="EMBL" id="LSRX01000845">
    <property type="protein sequence ID" value="OLP87739.1"/>
    <property type="molecule type" value="Genomic_DNA"/>
</dbReference>
<protein>
    <submittedName>
        <fullName evidence="1">Uncharacterized protein</fullName>
    </submittedName>
</protein>
<reference evidence="1 2" key="1">
    <citation type="submission" date="2016-02" db="EMBL/GenBank/DDBJ databases">
        <title>Genome analysis of coral dinoflagellate symbionts highlights evolutionary adaptations to a symbiotic lifestyle.</title>
        <authorList>
            <person name="Aranda M."/>
            <person name="Li Y."/>
            <person name="Liew Y.J."/>
            <person name="Baumgarten S."/>
            <person name="Simakov O."/>
            <person name="Wilson M."/>
            <person name="Piel J."/>
            <person name="Ashoor H."/>
            <person name="Bougouffa S."/>
            <person name="Bajic V.B."/>
            <person name="Ryu T."/>
            <person name="Ravasi T."/>
            <person name="Bayer T."/>
            <person name="Micklem G."/>
            <person name="Kim H."/>
            <person name="Bhak J."/>
            <person name="Lajeunesse T.C."/>
            <person name="Voolstra C.R."/>
        </authorList>
    </citation>
    <scope>NUCLEOTIDE SEQUENCE [LARGE SCALE GENOMIC DNA]</scope>
    <source>
        <strain evidence="1 2">CCMP2467</strain>
    </source>
</reference>